<dbReference type="Proteomes" id="UP000886611">
    <property type="component" value="Unassembled WGS sequence"/>
</dbReference>
<dbReference type="Pfam" id="PF06637">
    <property type="entry name" value="PV-1"/>
    <property type="match status" value="1"/>
</dbReference>
<dbReference type="PANTHER" id="PTHR21687">
    <property type="entry name" value="PLASMALEMMA VESICLE-ASSOCIATED PROTEIN"/>
    <property type="match status" value="1"/>
</dbReference>
<dbReference type="EMBL" id="JAATIS010003638">
    <property type="protein sequence ID" value="KAG2464632.1"/>
    <property type="molecule type" value="Genomic_DNA"/>
</dbReference>
<feature type="non-terminal residue" evidence="3">
    <location>
        <position position="1"/>
    </location>
</feature>
<dbReference type="AlphaFoldDB" id="A0A8X7XAL6"/>
<feature type="transmembrane region" description="Helical" evidence="2">
    <location>
        <begin position="28"/>
        <end position="50"/>
    </location>
</feature>
<organism evidence="3 4">
    <name type="scientific">Polypterus senegalus</name>
    <name type="common">Senegal bichir</name>
    <dbReference type="NCBI Taxonomy" id="55291"/>
    <lineage>
        <taxon>Eukaryota</taxon>
        <taxon>Metazoa</taxon>
        <taxon>Chordata</taxon>
        <taxon>Craniata</taxon>
        <taxon>Vertebrata</taxon>
        <taxon>Euteleostomi</taxon>
        <taxon>Actinopterygii</taxon>
        <taxon>Polypteriformes</taxon>
        <taxon>Polypteridae</taxon>
        <taxon>Polypterus</taxon>
    </lineage>
</organism>
<feature type="coiled-coil region" evidence="1">
    <location>
        <begin position="185"/>
        <end position="216"/>
    </location>
</feature>
<keyword evidence="1" id="KW-0175">Coiled coil</keyword>
<gene>
    <name evidence="3" type="primary">Plvap</name>
    <name evidence="3" type="ORF">GTO96_0003398</name>
</gene>
<evidence type="ECO:0000256" key="2">
    <source>
        <dbReference type="SAM" id="Phobius"/>
    </source>
</evidence>
<dbReference type="InterPro" id="IPR009538">
    <property type="entry name" value="PV-1"/>
</dbReference>
<name>A0A8X7XAL6_POLSE</name>
<evidence type="ECO:0000313" key="3">
    <source>
        <dbReference type="EMBL" id="KAG2464632.1"/>
    </source>
</evidence>
<keyword evidence="2" id="KW-1133">Transmembrane helix</keyword>
<feature type="non-terminal residue" evidence="3">
    <location>
        <position position="447"/>
    </location>
</feature>
<proteinExistence type="predicted"/>
<reference evidence="3 4" key="1">
    <citation type="journal article" date="2021" name="Cell">
        <title>Tracing the genetic footprints of vertebrate landing in non-teleost ray-finned fishes.</title>
        <authorList>
            <person name="Bi X."/>
            <person name="Wang K."/>
            <person name="Yang L."/>
            <person name="Pan H."/>
            <person name="Jiang H."/>
            <person name="Wei Q."/>
            <person name="Fang M."/>
            <person name="Yu H."/>
            <person name="Zhu C."/>
            <person name="Cai Y."/>
            <person name="He Y."/>
            <person name="Gan X."/>
            <person name="Zeng H."/>
            <person name="Yu D."/>
            <person name="Zhu Y."/>
            <person name="Jiang H."/>
            <person name="Qiu Q."/>
            <person name="Yang H."/>
            <person name="Zhang Y.E."/>
            <person name="Wang W."/>
            <person name="Zhu M."/>
            <person name="He S."/>
            <person name="Zhang G."/>
        </authorList>
    </citation>
    <scope>NUCLEOTIDE SEQUENCE [LARGE SCALE GENOMIC DNA]</scope>
    <source>
        <strain evidence="3">Bchr_013</strain>
    </source>
</reference>
<evidence type="ECO:0000256" key="1">
    <source>
        <dbReference type="SAM" id="Coils"/>
    </source>
</evidence>
<dbReference type="PANTHER" id="PTHR21687:SF5">
    <property type="entry name" value="PLASMALEMMA VESICLE-ASSOCIATED PROTEIN"/>
    <property type="match status" value="1"/>
</dbReference>
<evidence type="ECO:0000313" key="4">
    <source>
        <dbReference type="Proteomes" id="UP000886611"/>
    </source>
</evidence>
<protein>
    <submittedName>
        <fullName evidence="3">PLVAP protein</fullName>
    </submittedName>
</protein>
<accession>A0A8X7XAL6</accession>
<sequence>MYKGEYSGVKYGMDSSSKSKDCGYYVKYFFVFSSLIQFLIILGLVLFMLYGADNKMLGDRLTQLEEKASLMSSRVVVLDSEKQNLTTRLNQTQKEKKALDAQLVHARGLITNSSKMMANLNRDLSTWRQQAMQNMQCCQSSPCARIDAEKKVCIRDKDQLTIRQQTLEINFTTITGQLFRELRGVKDERDNLRMLEIKTRQEKQNIQTELEDFKEQCRTTYESSLKGITDITSKFNEQINKALPNTASFSLSCENQHQQMERIRTNCSLLKSDIESKYQSFVDSISRRLSDIQSQNSNLKVQTEQNKQRLELCNRNRTETIKDYEGRMRSLQDKHDTESLRIIKEIQDMRLDKDRLLGTIAGLESQVKNLTSSVKPLNPAYPRCGTHNDTMQQSDDFTPLKIGEMTDCTIGDTCEIRIQENSWFETSLNSNSLGSFPGVPMNLPRPF</sequence>
<dbReference type="GO" id="GO:0043114">
    <property type="term" value="P:regulation of vascular permeability"/>
    <property type="evidence" value="ECO:0007669"/>
    <property type="project" value="TreeGrafter"/>
</dbReference>
<dbReference type="GO" id="GO:0002693">
    <property type="term" value="P:positive regulation of cellular extravasation"/>
    <property type="evidence" value="ECO:0007669"/>
    <property type="project" value="TreeGrafter"/>
</dbReference>
<keyword evidence="2" id="KW-0812">Transmembrane</keyword>
<keyword evidence="4" id="KW-1185">Reference proteome</keyword>
<feature type="coiled-coil region" evidence="1">
    <location>
        <begin position="75"/>
        <end position="102"/>
    </location>
</feature>
<keyword evidence="2" id="KW-0472">Membrane</keyword>
<comment type="caution">
    <text evidence="3">The sequence shown here is derived from an EMBL/GenBank/DDBJ whole genome shotgun (WGS) entry which is preliminary data.</text>
</comment>